<protein>
    <submittedName>
        <fullName evidence="2">Uncharacterized protein</fullName>
    </submittedName>
</protein>
<proteinExistence type="predicted"/>
<dbReference type="AlphaFoldDB" id="A0AAV7TN92"/>
<keyword evidence="3" id="KW-1185">Reference proteome</keyword>
<name>A0AAV7TN92_PLEWA</name>
<accession>A0AAV7TN92</accession>
<evidence type="ECO:0000313" key="3">
    <source>
        <dbReference type="Proteomes" id="UP001066276"/>
    </source>
</evidence>
<dbReference type="EMBL" id="JANPWB010000006">
    <property type="protein sequence ID" value="KAJ1177182.1"/>
    <property type="molecule type" value="Genomic_DNA"/>
</dbReference>
<evidence type="ECO:0000256" key="1">
    <source>
        <dbReference type="SAM" id="MobiDB-lite"/>
    </source>
</evidence>
<dbReference type="Proteomes" id="UP001066276">
    <property type="component" value="Chromosome 3_2"/>
</dbReference>
<evidence type="ECO:0000313" key="2">
    <source>
        <dbReference type="EMBL" id="KAJ1177182.1"/>
    </source>
</evidence>
<feature type="region of interest" description="Disordered" evidence="1">
    <location>
        <begin position="1"/>
        <end position="20"/>
    </location>
</feature>
<reference evidence="2" key="1">
    <citation type="journal article" date="2022" name="bioRxiv">
        <title>Sequencing and chromosome-scale assembly of the giantPleurodeles waltlgenome.</title>
        <authorList>
            <person name="Brown T."/>
            <person name="Elewa A."/>
            <person name="Iarovenko S."/>
            <person name="Subramanian E."/>
            <person name="Araus A.J."/>
            <person name="Petzold A."/>
            <person name="Susuki M."/>
            <person name="Suzuki K.-i.T."/>
            <person name="Hayashi T."/>
            <person name="Toyoda A."/>
            <person name="Oliveira C."/>
            <person name="Osipova E."/>
            <person name="Leigh N.D."/>
            <person name="Simon A."/>
            <person name="Yun M.H."/>
        </authorList>
    </citation>
    <scope>NUCLEOTIDE SEQUENCE</scope>
    <source>
        <strain evidence="2">20211129_DDA</strain>
        <tissue evidence="2">Liver</tissue>
    </source>
</reference>
<comment type="caution">
    <text evidence="2">The sequence shown here is derived from an EMBL/GenBank/DDBJ whole genome shotgun (WGS) entry which is preliminary data.</text>
</comment>
<sequence length="74" mass="8103">MQTRAWHAGEPRCQRTVRSGAERGSALREEAATSWAVGGLLNAALYVRWETEAVRDRKGALWGARTAESFAGTL</sequence>
<gene>
    <name evidence="2" type="ORF">NDU88_002444</name>
</gene>
<organism evidence="2 3">
    <name type="scientific">Pleurodeles waltl</name>
    <name type="common">Iberian ribbed newt</name>
    <dbReference type="NCBI Taxonomy" id="8319"/>
    <lineage>
        <taxon>Eukaryota</taxon>
        <taxon>Metazoa</taxon>
        <taxon>Chordata</taxon>
        <taxon>Craniata</taxon>
        <taxon>Vertebrata</taxon>
        <taxon>Euteleostomi</taxon>
        <taxon>Amphibia</taxon>
        <taxon>Batrachia</taxon>
        <taxon>Caudata</taxon>
        <taxon>Salamandroidea</taxon>
        <taxon>Salamandridae</taxon>
        <taxon>Pleurodelinae</taxon>
        <taxon>Pleurodeles</taxon>
    </lineage>
</organism>